<dbReference type="AlphaFoldDB" id="A0A1L3ZBI2"/>
<evidence type="ECO:0000313" key="2">
    <source>
        <dbReference type="Proteomes" id="UP000183050"/>
    </source>
</evidence>
<protein>
    <submittedName>
        <fullName evidence="1">Uncharacterized protein</fullName>
    </submittedName>
</protein>
<dbReference type="RefSeq" id="WP_072639354.1">
    <property type="nucleotide sequence ID" value="NZ_CP018228.1"/>
</dbReference>
<evidence type="ECO:0000313" key="1">
    <source>
        <dbReference type="EMBL" id="API52910.1"/>
    </source>
</evidence>
<accession>A0A1L3ZBI2</accession>
<organism evidence="1 2">
    <name type="scientific">Rhizobium leguminosarum</name>
    <dbReference type="NCBI Taxonomy" id="384"/>
    <lineage>
        <taxon>Bacteria</taxon>
        <taxon>Pseudomonadati</taxon>
        <taxon>Pseudomonadota</taxon>
        <taxon>Alphaproteobacteria</taxon>
        <taxon>Hyphomicrobiales</taxon>
        <taxon>Rhizobiaceae</taxon>
        <taxon>Rhizobium/Agrobacterium group</taxon>
        <taxon>Rhizobium</taxon>
    </lineage>
</organism>
<gene>
    <name evidence="1" type="ORF">BMW22_15925</name>
</gene>
<name>A0A1L3ZBI2_RHILE</name>
<reference evidence="1 2" key="1">
    <citation type="submission" date="2016-11" db="EMBL/GenBank/DDBJ databases">
        <title>Rhizobium leguminosarum bv. viciae strain Vaf12 isolated from Vavilovia formosa root nodules from Russia, Dagestan.</title>
        <authorList>
            <person name="Kimeklis A."/>
        </authorList>
    </citation>
    <scope>NUCLEOTIDE SEQUENCE [LARGE SCALE GENOMIC DNA]</scope>
    <source>
        <strain evidence="1 2">Vaf-108</strain>
    </source>
</reference>
<dbReference type="EMBL" id="CP018228">
    <property type="protein sequence ID" value="API52910.1"/>
    <property type="molecule type" value="Genomic_DNA"/>
</dbReference>
<sequence length="90" mass="9622">MADVNIIPRISCDNCGLTVDKQLEQLGTNKSFKKPRDWGSLKIEGSRSADSYGGKERMDFTDLCPKCATAAIDAAAAALKAARNEDDANG</sequence>
<dbReference type="Proteomes" id="UP000183050">
    <property type="component" value="Chromosome"/>
</dbReference>
<proteinExistence type="predicted"/>